<accession>A0A914C854</accession>
<reference evidence="3" key="1">
    <citation type="submission" date="2022-11" db="UniProtKB">
        <authorList>
            <consortium name="WormBaseParasite"/>
        </authorList>
    </citation>
    <scope>IDENTIFICATION</scope>
</reference>
<evidence type="ECO:0000313" key="2">
    <source>
        <dbReference type="Proteomes" id="UP000887540"/>
    </source>
</evidence>
<sequence length="387" mass="46209">MEQLKGEGTALKVVRKRRSSEDINNLERNEVKKNDPKLMEKEEKDKMKKKKLNSSQTVQFCDYVWNIRTKKIPHIPVKIFYDVLQFLNPIEVGKSQLVSYSWHSAILQGFYILPLPKLQEFAYVNEKRMWNYKLFPYKRYPNLKETRIDILSGSIDVQFLQEIESINQRIGRKKLKVEIACFIFKDDTNCEKNVVYLQKIWILHKILTQIDAKCLHLKFETYTQVQPKSIFTFLLKNSSLLNFLNIYDSILLEPENMGCTLHWDLLEDFIFNCGSESRKSIQLLLHNVNVDEYFNFYMIRHFLKKEAMIKAIGSVKTSSMWCEEYDSEMTELLKQQSFRRPNNHTEGVIYRFTRKDDSFMTFYSRSNPREVDNNRKLEHYFKIGTEN</sequence>
<organism evidence="2 3">
    <name type="scientific">Acrobeloides nanus</name>
    <dbReference type="NCBI Taxonomy" id="290746"/>
    <lineage>
        <taxon>Eukaryota</taxon>
        <taxon>Metazoa</taxon>
        <taxon>Ecdysozoa</taxon>
        <taxon>Nematoda</taxon>
        <taxon>Chromadorea</taxon>
        <taxon>Rhabditida</taxon>
        <taxon>Tylenchina</taxon>
        <taxon>Cephalobomorpha</taxon>
        <taxon>Cephaloboidea</taxon>
        <taxon>Cephalobidae</taxon>
        <taxon>Acrobeloides</taxon>
    </lineage>
</organism>
<protein>
    <submittedName>
        <fullName evidence="3">F-box domain-containing protein</fullName>
    </submittedName>
</protein>
<feature type="region of interest" description="Disordered" evidence="1">
    <location>
        <begin position="15"/>
        <end position="48"/>
    </location>
</feature>
<proteinExistence type="predicted"/>
<keyword evidence="2" id="KW-1185">Reference proteome</keyword>
<evidence type="ECO:0000313" key="3">
    <source>
        <dbReference type="WBParaSite" id="ACRNAN_Path_546.g2065.t1"/>
    </source>
</evidence>
<evidence type="ECO:0000256" key="1">
    <source>
        <dbReference type="SAM" id="MobiDB-lite"/>
    </source>
</evidence>
<dbReference type="WBParaSite" id="ACRNAN_Path_546.g2065.t1">
    <property type="protein sequence ID" value="ACRNAN_Path_546.g2065.t1"/>
    <property type="gene ID" value="ACRNAN_Path_546.g2065"/>
</dbReference>
<dbReference type="Proteomes" id="UP000887540">
    <property type="component" value="Unplaced"/>
</dbReference>
<name>A0A914C854_9BILA</name>
<feature type="compositionally biased region" description="Basic and acidic residues" evidence="1">
    <location>
        <begin position="19"/>
        <end position="46"/>
    </location>
</feature>
<dbReference type="AlphaFoldDB" id="A0A914C854"/>